<keyword evidence="3" id="KW-1185">Reference proteome</keyword>
<protein>
    <submittedName>
        <fullName evidence="2">Uncharacterized protein</fullName>
    </submittedName>
</protein>
<sequence length="154" mass="17723">MNCSGQATTTLSAWEHIFIMFVKHKHMPNTHGAMVLRDIEDAKSVAKSNRNLPCQVMENTLKTATTFFVSSTRLTLLLARTNIKHFTHLRPNEWKMKNGFERKPALTMIDFELAAINARKRAFDPVANNVCYFRFSQCNWLKVQAKGLSMHVHE</sequence>
<dbReference type="EMBL" id="KL367525">
    <property type="protein sequence ID" value="KFD66393.1"/>
    <property type="molecule type" value="Genomic_DNA"/>
</dbReference>
<reference evidence="2 3" key="1">
    <citation type="journal article" date="2014" name="Nat. Genet.">
        <title>Genome and transcriptome of the porcine whipworm Trichuris suis.</title>
        <authorList>
            <person name="Jex A.R."/>
            <person name="Nejsum P."/>
            <person name="Schwarz E.M."/>
            <person name="Hu L."/>
            <person name="Young N.D."/>
            <person name="Hall R.S."/>
            <person name="Korhonen P.K."/>
            <person name="Liao S."/>
            <person name="Thamsborg S."/>
            <person name="Xia J."/>
            <person name="Xu P."/>
            <person name="Wang S."/>
            <person name="Scheerlinck J.P."/>
            <person name="Hofmann A."/>
            <person name="Sternberg P.W."/>
            <person name="Wang J."/>
            <person name="Gasser R.B."/>
        </authorList>
    </citation>
    <scope>NUCLEOTIDE SEQUENCE [LARGE SCALE GENOMIC DNA]</scope>
    <source>
        <strain evidence="2">DCEP-RM93F</strain>
        <strain evidence="1">DCEP-RM93M</strain>
    </source>
</reference>
<gene>
    <name evidence="1" type="ORF">M513_05787</name>
    <name evidence="2" type="ORF">M514_05787</name>
</gene>
<accession>A0A085NA97</accession>
<dbReference type="EMBL" id="KL363218">
    <property type="protein sequence ID" value="KFD53306.1"/>
    <property type="molecule type" value="Genomic_DNA"/>
</dbReference>
<dbReference type="AlphaFoldDB" id="A0A085NA97"/>
<organism evidence="2">
    <name type="scientific">Trichuris suis</name>
    <name type="common">pig whipworm</name>
    <dbReference type="NCBI Taxonomy" id="68888"/>
    <lineage>
        <taxon>Eukaryota</taxon>
        <taxon>Metazoa</taxon>
        <taxon>Ecdysozoa</taxon>
        <taxon>Nematoda</taxon>
        <taxon>Enoplea</taxon>
        <taxon>Dorylaimia</taxon>
        <taxon>Trichinellida</taxon>
        <taxon>Trichuridae</taxon>
        <taxon>Trichuris</taxon>
    </lineage>
</organism>
<feature type="non-terminal residue" evidence="2">
    <location>
        <position position="154"/>
    </location>
</feature>
<evidence type="ECO:0000313" key="3">
    <source>
        <dbReference type="Proteomes" id="UP000030764"/>
    </source>
</evidence>
<dbReference type="Proteomes" id="UP000030758">
    <property type="component" value="Unassembled WGS sequence"/>
</dbReference>
<evidence type="ECO:0000313" key="2">
    <source>
        <dbReference type="EMBL" id="KFD66393.1"/>
    </source>
</evidence>
<dbReference type="Proteomes" id="UP000030764">
    <property type="component" value="Unassembled WGS sequence"/>
</dbReference>
<evidence type="ECO:0000313" key="1">
    <source>
        <dbReference type="EMBL" id="KFD53306.1"/>
    </source>
</evidence>
<proteinExistence type="predicted"/>
<name>A0A085NA97_9BILA</name>